<gene>
    <name evidence="4" type="ORF">pneo_cds_75</name>
</gene>
<dbReference type="Proteomes" id="UP000249287">
    <property type="component" value="Segment"/>
</dbReference>
<dbReference type="Gene3D" id="1.20.1280.50">
    <property type="match status" value="1"/>
</dbReference>
<protein>
    <submittedName>
        <fullName evidence="4">F-box domain containing protein</fullName>
    </submittedName>
</protein>
<dbReference type="Pfam" id="PF12937">
    <property type="entry name" value="F-box-like"/>
    <property type="match status" value="1"/>
</dbReference>
<dbReference type="Gene3D" id="2.20.110.10">
    <property type="entry name" value="Histone H3 K4-specific methyltransferase SET7/9 N-terminal domain"/>
    <property type="match status" value="3"/>
</dbReference>
<dbReference type="GeneID" id="36842395"/>
<dbReference type="SUPFAM" id="SSF81383">
    <property type="entry name" value="F-box domain"/>
    <property type="match status" value="1"/>
</dbReference>
<feature type="domain" description="F-box" evidence="3">
    <location>
        <begin position="78"/>
        <end position="124"/>
    </location>
</feature>
<evidence type="ECO:0000259" key="3">
    <source>
        <dbReference type="PROSITE" id="PS50181"/>
    </source>
</evidence>
<feature type="region of interest" description="Disordered" evidence="2">
    <location>
        <begin position="1"/>
        <end position="21"/>
    </location>
</feature>
<dbReference type="SMART" id="SM00698">
    <property type="entry name" value="MORN"/>
    <property type="match status" value="7"/>
</dbReference>
<evidence type="ECO:0000256" key="1">
    <source>
        <dbReference type="ARBA" id="ARBA00022737"/>
    </source>
</evidence>
<reference evidence="4" key="1">
    <citation type="journal article" date="2018" name="Nat. Commun.">
        <title>Diversity and evolution of the emerging Pandoraviridae family.</title>
        <authorList>
            <person name="Legendre M."/>
            <person name="Fabre E."/>
            <person name="Poirot O."/>
            <person name="Jeudy S."/>
            <person name="Lartigue A."/>
            <person name="Alempic J.M."/>
            <person name="Beucher L."/>
            <person name="Philippe N."/>
            <person name="Bertaux L."/>
            <person name="Christo-Foroux E."/>
            <person name="Labadie K."/>
            <person name="Coute Y."/>
            <person name="Abergel C."/>
            <person name="Claverie J.M."/>
        </authorList>
    </citation>
    <scope>NUCLEOTIDE SEQUENCE [LARGE SCALE GENOMIC DNA]</scope>
    <source>
        <strain evidence="4">Neocaledonia</strain>
    </source>
</reference>
<dbReference type="InterPro" id="IPR003409">
    <property type="entry name" value="MORN"/>
</dbReference>
<dbReference type="PROSITE" id="PS50181">
    <property type="entry name" value="FBOX"/>
    <property type="match status" value="1"/>
</dbReference>
<dbReference type="PANTHER" id="PTHR23084:SF262">
    <property type="entry name" value="FYVE-TYPE DOMAIN-CONTAINING PROTEIN"/>
    <property type="match status" value="1"/>
</dbReference>
<evidence type="ECO:0000313" key="4">
    <source>
        <dbReference type="EMBL" id="AVK75682.1"/>
    </source>
</evidence>
<dbReference type="SMART" id="SM00256">
    <property type="entry name" value="FBOX"/>
    <property type="match status" value="1"/>
</dbReference>
<proteinExistence type="predicted"/>
<dbReference type="RefSeq" id="YP_009481685.1">
    <property type="nucleotide sequence ID" value="NC_037666.1"/>
</dbReference>
<dbReference type="PANTHER" id="PTHR23084">
    <property type="entry name" value="PHOSPHATIDYLINOSITOL-4-PHOSPHATE 5-KINASE RELATED"/>
    <property type="match status" value="1"/>
</dbReference>
<evidence type="ECO:0000256" key="2">
    <source>
        <dbReference type="SAM" id="MobiDB-lite"/>
    </source>
</evidence>
<name>A0A2U7UBB5_9VIRU</name>
<dbReference type="InterPro" id="IPR001810">
    <property type="entry name" value="F-box_dom"/>
</dbReference>
<accession>A0A2U7UBB5</accession>
<dbReference type="EMBL" id="MG011690">
    <property type="protein sequence ID" value="AVK75682.1"/>
    <property type="molecule type" value="Genomic_DNA"/>
</dbReference>
<sequence length="524" mass="57526">MPWPAKSQRRHYDPPETPTSVPKVRLFTRAVHRRAGKKRYTLVRMAAATNNMSIAKQTDDMESGTEFSSALSVLNAKVSPFDRLPDEIVLVILGALGARSLLTCSSVSQRHRRLAMDHKLWRDLCEARCGPVMRKRFLDAGKTWVWLYRALACTHHMRGASVGWRAGWRRSFFGDVVNDTPHGYGIALMRNYSEPQWGVLKHVPAAPIEGDLFCPAAAVATTPPPHPCGYYEGDMRDNTAHGRGIIVAANGDVYEGDWINGEHSGFGQSIDPSGHRHTGYWRAGDKEGFGVAVWPDGCTAYVGEFSCHVMHGYGTMRCKDGSIYTGRWHNDRVDGFVISTAADGASYWGECARGRYSGWGVRTTANGDVHVGTWRDNKRHGYGVSTLVNGRRIEGEWRQGQPLDYAVVTEREGGTVYRGVCHVDGTPHGFGMMTYGDGSTLVGMWRRESAAMAAVSGGSLDGGIPQADETHMVSKATATDATPARCTMVDVMVRKHGPRCPSTDADTTNAPCHACAARWRHAVK</sequence>
<keyword evidence="1" id="KW-0677">Repeat</keyword>
<organism evidence="4">
    <name type="scientific">Pandoravirus neocaledonia</name>
    <dbReference type="NCBI Taxonomy" id="2107708"/>
    <lineage>
        <taxon>Viruses</taxon>
        <taxon>Pandoravirus</taxon>
    </lineage>
</organism>
<dbReference type="InterPro" id="IPR036047">
    <property type="entry name" value="F-box-like_dom_sf"/>
</dbReference>
<dbReference type="KEGG" id="vg:36842395"/>
<dbReference type="SUPFAM" id="SSF82185">
    <property type="entry name" value="Histone H3 K4-specific methyltransferase SET7/9 N-terminal domain"/>
    <property type="match status" value="2"/>
</dbReference>
<dbReference type="Pfam" id="PF02493">
    <property type="entry name" value="MORN"/>
    <property type="match status" value="7"/>
</dbReference>